<dbReference type="EMBL" id="VNKQ01000006">
    <property type="protein sequence ID" value="KAG0650562.1"/>
    <property type="molecule type" value="Genomic_DNA"/>
</dbReference>
<dbReference type="Gene3D" id="3.20.20.140">
    <property type="entry name" value="Metal-dependent hydrolases"/>
    <property type="match status" value="1"/>
</dbReference>
<dbReference type="AlphaFoldDB" id="A0A9P7AYU4"/>
<dbReference type="GO" id="GO:0005829">
    <property type="term" value="C:cytosol"/>
    <property type="evidence" value="ECO:0007669"/>
    <property type="project" value="TreeGrafter"/>
</dbReference>
<gene>
    <name evidence="5" type="ORF">D0Z07_3198</name>
</gene>
<dbReference type="InterPro" id="IPR001365">
    <property type="entry name" value="A_deaminase_dom"/>
</dbReference>
<evidence type="ECO:0000256" key="1">
    <source>
        <dbReference type="ARBA" id="ARBA00001947"/>
    </source>
</evidence>
<reference evidence="5" key="1">
    <citation type="submission" date="2019-07" db="EMBL/GenBank/DDBJ databases">
        <title>Hyphodiscus hymeniophilus genome sequencing and assembly.</title>
        <authorList>
            <person name="Kramer G."/>
            <person name="Nodwell J."/>
        </authorList>
    </citation>
    <scope>NUCLEOTIDE SEQUENCE</scope>
    <source>
        <strain evidence="5">ATCC 34498</strain>
    </source>
</reference>
<keyword evidence="6" id="KW-1185">Reference proteome</keyword>
<dbReference type="PANTHER" id="PTHR43114">
    <property type="entry name" value="ADENINE DEAMINASE"/>
    <property type="match status" value="1"/>
</dbReference>
<comment type="caution">
    <text evidence="5">The sequence shown here is derived from an EMBL/GenBank/DDBJ whole genome shotgun (WGS) entry which is preliminary data.</text>
</comment>
<dbReference type="GO" id="GO:0046872">
    <property type="term" value="F:metal ion binding"/>
    <property type="evidence" value="ECO:0007669"/>
    <property type="project" value="UniProtKB-KW"/>
</dbReference>
<dbReference type="Pfam" id="PF00962">
    <property type="entry name" value="A_deaminase"/>
    <property type="match status" value="1"/>
</dbReference>
<evidence type="ECO:0000313" key="5">
    <source>
        <dbReference type="EMBL" id="KAG0650562.1"/>
    </source>
</evidence>
<keyword evidence="3" id="KW-0378">Hydrolase</keyword>
<dbReference type="InterPro" id="IPR032466">
    <property type="entry name" value="Metal_Hydrolase"/>
</dbReference>
<evidence type="ECO:0000259" key="4">
    <source>
        <dbReference type="Pfam" id="PF00962"/>
    </source>
</evidence>
<dbReference type="GO" id="GO:0006146">
    <property type="term" value="P:adenine catabolic process"/>
    <property type="evidence" value="ECO:0007669"/>
    <property type="project" value="TreeGrafter"/>
</dbReference>
<dbReference type="PANTHER" id="PTHR43114:SF7">
    <property type="entry name" value="ADENOSINE DEAMINASE DOMAIN-CONTAINING PROTEIN"/>
    <property type="match status" value="1"/>
</dbReference>
<dbReference type="GO" id="GO:0000034">
    <property type="term" value="F:adenine deaminase activity"/>
    <property type="evidence" value="ECO:0007669"/>
    <property type="project" value="TreeGrafter"/>
</dbReference>
<dbReference type="NCBIfam" id="TIGR01430">
    <property type="entry name" value="aden_deam"/>
    <property type="match status" value="1"/>
</dbReference>
<name>A0A9P7AYU4_9HELO</name>
<dbReference type="OrthoDB" id="272271at2759"/>
<dbReference type="InterPro" id="IPR006330">
    <property type="entry name" value="Ado/ade_deaminase"/>
</dbReference>
<dbReference type="Proteomes" id="UP000785200">
    <property type="component" value="Unassembled WGS sequence"/>
</dbReference>
<proteinExistence type="predicted"/>
<evidence type="ECO:0000313" key="6">
    <source>
        <dbReference type="Proteomes" id="UP000785200"/>
    </source>
</evidence>
<comment type="cofactor">
    <cofactor evidence="1">
        <name>Zn(2+)</name>
        <dbReference type="ChEBI" id="CHEBI:29105"/>
    </cofactor>
</comment>
<organism evidence="5 6">
    <name type="scientific">Hyphodiscus hymeniophilus</name>
    <dbReference type="NCBI Taxonomy" id="353542"/>
    <lineage>
        <taxon>Eukaryota</taxon>
        <taxon>Fungi</taxon>
        <taxon>Dikarya</taxon>
        <taxon>Ascomycota</taxon>
        <taxon>Pezizomycotina</taxon>
        <taxon>Leotiomycetes</taxon>
        <taxon>Helotiales</taxon>
        <taxon>Hyphodiscaceae</taxon>
        <taxon>Hyphodiscus</taxon>
    </lineage>
</organism>
<feature type="domain" description="Adenosine deaminase" evidence="4">
    <location>
        <begin position="28"/>
        <end position="368"/>
    </location>
</feature>
<dbReference type="GO" id="GO:0043103">
    <property type="term" value="P:hypoxanthine salvage"/>
    <property type="evidence" value="ECO:0007669"/>
    <property type="project" value="TreeGrafter"/>
</dbReference>
<sequence>MGPIRYEILQEWKQQVNNLDDRFIAGIPKVELHIHIEGTLTPELRFRLGQRNSIPLHSKRLNKTFTSLEELKEMYNLLQPRSIKGANQVSAFFDAYYGGMEVLRMEDDFYELAMDYFDKAAKMNVRYCEPFFDPQAHTRRGVHFGTFMEGFKRAQLDAERDLNVKSQWIMCMLRDMPPESAMEHYEAALLYKEMIVGIGLDSNEYDRPPSLFEPLYLRARGDGFKLTCHCDVTQKDTHEHIRQVAESVGGTGADRLDHGLDAAERPELVALIKNNGIGVTLCPWAYVRHHKEEDLFGHVRTIFDAGIKVNVSSDSPAYVESNWITQNLGLLRVKAGFTDAEIARVERDSVDMCWAAEEVKREILDEIERFHSSIARIT</sequence>
<protein>
    <submittedName>
        <fullName evidence="5">Deaminase</fullName>
    </submittedName>
</protein>
<dbReference type="SUPFAM" id="SSF51556">
    <property type="entry name" value="Metallo-dependent hydrolases"/>
    <property type="match status" value="1"/>
</dbReference>
<accession>A0A9P7AYU4</accession>
<keyword evidence="2" id="KW-0479">Metal-binding</keyword>
<evidence type="ECO:0000256" key="3">
    <source>
        <dbReference type="ARBA" id="ARBA00022801"/>
    </source>
</evidence>
<evidence type="ECO:0000256" key="2">
    <source>
        <dbReference type="ARBA" id="ARBA00022723"/>
    </source>
</evidence>